<name>A0AAN4ZSG0_9BILA</name>
<keyword evidence="3" id="KW-1185">Reference proteome</keyword>
<proteinExistence type="predicted"/>
<feature type="non-terminal residue" evidence="2">
    <location>
        <position position="108"/>
    </location>
</feature>
<evidence type="ECO:0000256" key="1">
    <source>
        <dbReference type="SAM" id="MobiDB-lite"/>
    </source>
</evidence>
<feature type="compositionally biased region" description="Polar residues" evidence="1">
    <location>
        <begin position="73"/>
        <end position="83"/>
    </location>
</feature>
<reference evidence="3" key="1">
    <citation type="submission" date="2022-10" db="EMBL/GenBank/DDBJ databases">
        <title>Genome assembly of Pristionchus species.</title>
        <authorList>
            <person name="Yoshida K."/>
            <person name="Sommer R.J."/>
        </authorList>
    </citation>
    <scope>NUCLEOTIDE SEQUENCE [LARGE SCALE GENOMIC DNA]</scope>
    <source>
        <strain evidence="3">RS5460</strain>
    </source>
</reference>
<gene>
    <name evidence="2" type="ORF">PMAYCL1PPCAC_14501</name>
</gene>
<dbReference type="AlphaFoldDB" id="A0AAN4ZSG0"/>
<dbReference type="EMBL" id="BTRK01000003">
    <property type="protein sequence ID" value="GMR44306.1"/>
    <property type="molecule type" value="Genomic_DNA"/>
</dbReference>
<feature type="region of interest" description="Disordered" evidence="1">
    <location>
        <begin position="67"/>
        <end position="108"/>
    </location>
</feature>
<organism evidence="2 3">
    <name type="scientific">Pristionchus mayeri</name>
    <dbReference type="NCBI Taxonomy" id="1317129"/>
    <lineage>
        <taxon>Eukaryota</taxon>
        <taxon>Metazoa</taxon>
        <taxon>Ecdysozoa</taxon>
        <taxon>Nematoda</taxon>
        <taxon>Chromadorea</taxon>
        <taxon>Rhabditida</taxon>
        <taxon>Rhabditina</taxon>
        <taxon>Diplogasteromorpha</taxon>
        <taxon>Diplogasteroidea</taxon>
        <taxon>Neodiplogasteridae</taxon>
        <taxon>Pristionchus</taxon>
    </lineage>
</organism>
<comment type="caution">
    <text evidence="2">The sequence shown here is derived from an EMBL/GenBank/DDBJ whole genome shotgun (WGS) entry which is preliminary data.</text>
</comment>
<accession>A0AAN4ZSG0</accession>
<sequence length="108" mass="12721">MTHMLLRYIEDPDAYEIIPKICINSKNNKKGGKVKYRHPEYHTEFERILLHTGSERSCKEFQRIRMNRERSHSSGMMSTQTMAPSKMHNLRSIKRERSSPRAANKSSI</sequence>
<protein>
    <submittedName>
        <fullName evidence="2">Uncharacterized protein</fullName>
    </submittedName>
</protein>
<evidence type="ECO:0000313" key="3">
    <source>
        <dbReference type="Proteomes" id="UP001328107"/>
    </source>
</evidence>
<dbReference type="Proteomes" id="UP001328107">
    <property type="component" value="Unassembled WGS sequence"/>
</dbReference>
<evidence type="ECO:0000313" key="2">
    <source>
        <dbReference type="EMBL" id="GMR44306.1"/>
    </source>
</evidence>